<evidence type="ECO:0000256" key="1">
    <source>
        <dbReference type="SAM" id="MobiDB-lite"/>
    </source>
</evidence>
<reference evidence="3" key="1">
    <citation type="submission" date="2022-08" db="EMBL/GenBank/DDBJ databases">
        <title>Novel sulfate-reducing endosymbionts in the free-living metamonad Anaeramoeba.</title>
        <authorList>
            <person name="Jerlstrom-Hultqvist J."/>
            <person name="Cepicka I."/>
            <person name="Gallot-Lavallee L."/>
            <person name="Salas-Leiva D."/>
            <person name="Curtis B.A."/>
            <person name="Zahonova K."/>
            <person name="Pipaliya S."/>
            <person name="Dacks J."/>
            <person name="Roger A.J."/>
        </authorList>
    </citation>
    <scope>NUCLEOTIDE SEQUENCE</scope>
    <source>
        <strain evidence="3">Schooner1</strain>
    </source>
</reference>
<dbReference type="SMART" id="SM00225">
    <property type="entry name" value="BTB"/>
    <property type="match status" value="1"/>
</dbReference>
<dbReference type="PANTHER" id="PTHR24410">
    <property type="entry name" value="HL07962P-RELATED"/>
    <property type="match status" value="1"/>
</dbReference>
<dbReference type="PROSITE" id="PS50097">
    <property type="entry name" value="BTB"/>
    <property type="match status" value="1"/>
</dbReference>
<dbReference type="SUPFAM" id="SSF52317">
    <property type="entry name" value="Class I glutamine amidotransferase-like"/>
    <property type="match status" value="1"/>
</dbReference>
<dbReference type="Gene3D" id="3.40.50.880">
    <property type="match status" value="1"/>
</dbReference>
<dbReference type="PANTHER" id="PTHR24410:SF23">
    <property type="entry name" value="BTB DOMAIN-CONTAINING PROTEIN-RELATED"/>
    <property type="match status" value="1"/>
</dbReference>
<comment type="caution">
    <text evidence="3">The sequence shown here is derived from an EMBL/GenBank/DDBJ whole genome shotgun (WGS) entry which is preliminary data.</text>
</comment>
<feature type="domain" description="BTB" evidence="2">
    <location>
        <begin position="22"/>
        <end position="95"/>
    </location>
</feature>
<evidence type="ECO:0000313" key="4">
    <source>
        <dbReference type="Proteomes" id="UP001150062"/>
    </source>
</evidence>
<accession>A0ABQ8X6R7</accession>
<dbReference type="CDD" id="cd18186">
    <property type="entry name" value="BTB_POZ_ZBTB_KLHL-like"/>
    <property type="match status" value="1"/>
</dbReference>
<dbReference type="Pfam" id="PF00651">
    <property type="entry name" value="BTB"/>
    <property type="match status" value="1"/>
</dbReference>
<dbReference type="SUPFAM" id="SSF54695">
    <property type="entry name" value="POZ domain"/>
    <property type="match status" value="1"/>
</dbReference>
<dbReference type="InterPro" id="IPR000210">
    <property type="entry name" value="BTB/POZ_dom"/>
</dbReference>
<dbReference type="Gene3D" id="3.30.710.10">
    <property type="entry name" value="Potassium Channel Kv1.1, Chain A"/>
    <property type="match status" value="1"/>
</dbReference>
<dbReference type="EMBL" id="JAOAOG010000328">
    <property type="protein sequence ID" value="KAJ6228371.1"/>
    <property type="molecule type" value="Genomic_DNA"/>
</dbReference>
<feature type="region of interest" description="Disordered" evidence="1">
    <location>
        <begin position="143"/>
        <end position="178"/>
    </location>
</feature>
<organism evidence="3 4">
    <name type="scientific">Anaeramoeba flamelloides</name>
    <dbReference type="NCBI Taxonomy" id="1746091"/>
    <lineage>
        <taxon>Eukaryota</taxon>
        <taxon>Metamonada</taxon>
        <taxon>Anaeramoebidae</taxon>
        <taxon>Anaeramoeba</taxon>
    </lineage>
</organism>
<sequence>MEEISIPVDQTFSSLFKSPILSDLKFKFGDKRAPIPAHQLVVSLFSDFFRELLYPLEENNRKISATINLKLEGLEIGHFITVLKFCYTGKITLNFENIYQVCQLSWRFRIDKLLQECENFLQKNGLPSVLEINSFDDDLNQLQQQQQQKNQEQEQDQDQQQQQQQQVSLNNVSQTEKRNEPIQSGISIALIVADQDTEYIKNVASVLSKSEVVQQIRVFRANKKKYPYSELRKYDVAFVYASDSKFVDPIELGNDLVRFVEDGGGLVLCSINCLDLEDEQQIYGKILEPQYLPFGKGTSISNQPAKLGEVCLPFHPIMNGVNTFDGGNYSFRIQTPKLSENSKTIAKWEDGNVLVAEKTFPNHTSFGKVIVLNLYPPNNSVDINCWKSNSDGEKLFLNSVLYAANNTLNN</sequence>
<gene>
    <name evidence="3" type="ORF">M0813_08911</name>
</gene>
<dbReference type="InterPro" id="IPR051481">
    <property type="entry name" value="BTB-POZ/Galectin-3-binding"/>
</dbReference>
<proteinExistence type="predicted"/>
<dbReference type="InterPro" id="IPR029062">
    <property type="entry name" value="Class_I_gatase-like"/>
</dbReference>
<keyword evidence="4" id="KW-1185">Reference proteome</keyword>
<dbReference type="InterPro" id="IPR011333">
    <property type="entry name" value="SKP1/BTB/POZ_sf"/>
</dbReference>
<name>A0ABQ8X6R7_9EUKA</name>
<protein>
    <submittedName>
        <fullName evidence="3">Pep-cterm sorting domain-containing protein</fullName>
    </submittedName>
</protein>
<evidence type="ECO:0000313" key="3">
    <source>
        <dbReference type="EMBL" id="KAJ6228371.1"/>
    </source>
</evidence>
<dbReference type="Proteomes" id="UP001150062">
    <property type="component" value="Unassembled WGS sequence"/>
</dbReference>
<evidence type="ECO:0000259" key="2">
    <source>
        <dbReference type="PROSITE" id="PS50097"/>
    </source>
</evidence>